<protein>
    <recommendedName>
        <fullName evidence="1">IgGFc-binding protein N-terminal domain-containing protein</fullName>
    </recommendedName>
</protein>
<evidence type="ECO:0000313" key="3">
    <source>
        <dbReference type="Proteomes" id="UP001152795"/>
    </source>
</evidence>
<dbReference type="InterPro" id="IPR035234">
    <property type="entry name" value="IgGFc-bd_N"/>
</dbReference>
<name>A0A7D9LM58_PARCT</name>
<dbReference type="OrthoDB" id="6236007at2759"/>
<dbReference type="Proteomes" id="UP001152795">
    <property type="component" value="Unassembled WGS sequence"/>
</dbReference>
<dbReference type="Pfam" id="PF17517">
    <property type="entry name" value="IgGFc_binding"/>
    <property type="match status" value="1"/>
</dbReference>
<dbReference type="PANTHER" id="PTHR46534:SF1">
    <property type="entry name" value="IGGFC-BINDING PROTEIN N-TERMINAL DOMAIN-CONTAINING PROTEIN"/>
    <property type="match status" value="1"/>
</dbReference>
<feature type="domain" description="IgGFc-binding protein N-terminal" evidence="1">
    <location>
        <begin position="134"/>
        <end position="401"/>
    </location>
</feature>
<sequence>MKRLKDILLVLFRIKMVILFIQGTKGGELSNEPLNHQGRSFLLGFLEMDMDSGTCAIYVTSSTPSEITVRYLNKTITSHTRPGVSTRIELSTTIRMKGLALENKGILLTANTTVSVYATNARKNSRGRGSRDVYVIFPTSTLGSQYVITTYTPITKSLAGIIALGDNTLVQIKLRLQGNITYMNKVYQNGDILRIFLNRLQTFQLQYTKDLTGTFVVATGPVVVLGGNICAKVPNSNIGCSHLCTQLVPVSKWGTRFMTSPIIRRDRGGDYFKIVAGFDNTSISIPGKMNLILSAGEHHEFNLGRTEPRYIECSMPVMLMQYNKGSSGYIQSEPFALMVPPIQQYTNSYNLPIPVKNESPPFSNRISFIANTSEFRSIAFDTPKFCKSNLTLLSIPETNFTVYSCELRNIDVSTVIPIRHTSAGGRITTYVVGQTDNDGYGYLGGMEMRDVNCLRLFPVGLTMDNGCDGRIDKDMANITSCDPMLSIVQVPLSKSEYLNGSEVSYNITQNCEGLITRIYNYKTPNGTKVIVAKEEIRWKKRRPTINLPTQTRVNESNISALEIAVRNMSSLCPGDSLKFNDSSSVRENGTEIIQRLWIVREACGRVTTATQTIIVHPTDGEKCGAKKSRTMLLVILITSVGIPLIILVSAVCIIL</sequence>
<comment type="caution">
    <text evidence="2">The sequence shown here is derived from an EMBL/GenBank/DDBJ whole genome shotgun (WGS) entry which is preliminary data.</text>
</comment>
<evidence type="ECO:0000259" key="1">
    <source>
        <dbReference type="Pfam" id="PF17517"/>
    </source>
</evidence>
<dbReference type="EMBL" id="CACRXK020021108">
    <property type="protein sequence ID" value="CAB4035496.1"/>
    <property type="molecule type" value="Genomic_DNA"/>
</dbReference>
<reference evidence="2" key="1">
    <citation type="submission" date="2020-04" db="EMBL/GenBank/DDBJ databases">
        <authorList>
            <person name="Alioto T."/>
            <person name="Alioto T."/>
            <person name="Gomez Garrido J."/>
        </authorList>
    </citation>
    <scope>NUCLEOTIDE SEQUENCE</scope>
    <source>
        <strain evidence="2">A484AB</strain>
    </source>
</reference>
<evidence type="ECO:0000313" key="2">
    <source>
        <dbReference type="EMBL" id="CAB4035496.1"/>
    </source>
</evidence>
<dbReference type="PANTHER" id="PTHR46534">
    <property type="entry name" value="IGGFC_BINDING DOMAIN-CONTAINING PROTEIN"/>
    <property type="match status" value="1"/>
</dbReference>
<proteinExistence type="predicted"/>
<accession>A0A7D9LM58</accession>
<gene>
    <name evidence="2" type="ORF">PACLA_8A002200</name>
</gene>
<dbReference type="AlphaFoldDB" id="A0A7D9LM58"/>
<organism evidence="2 3">
    <name type="scientific">Paramuricea clavata</name>
    <name type="common">Red gorgonian</name>
    <name type="synonym">Violescent sea-whip</name>
    <dbReference type="NCBI Taxonomy" id="317549"/>
    <lineage>
        <taxon>Eukaryota</taxon>
        <taxon>Metazoa</taxon>
        <taxon>Cnidaria</taxon>
        <taxon>Anthozoa</taxon>
        <taxon>Octocorallia</taxon>
        <taxon>Malacalcyonacea</taxon>
        <taxon>Plexauridae</taxon>
        <taxon>Paramuricea</taxon>
    </lineage>
</organism>
<keyword evidence="3" id="KW-1185">Reference proteome</keyword>